<dbReference type="InterPro" id="IPR013024">
    <property type="entry name" value="GGCT-like"/>
</dbReference>
<protein>
    <recommendedName>
        <fullName evidence="1">glutathione-specific gamma-glutamylcyclotransferase</fullName>
        <ecNumber evidence="1">4.3.2.7</ecNumber>
    </recommendedName>
</protein>
<evidence type="ECO:0000313" key="4">
    <source>
        <dbReference type="Proteomes" id="UP000008022"/>
    </source>
</evidence>
<dbReference type="EnsemblPlants" id="ORUFI04G15520.1">
    <property type="protein sequence ID" value="ORUFI04G15520.1"/>
    <property type="gene ID" value="ORUFI04G15520"/>
</dbReference>
<reference evidence="3" key="2">
    <citation type="submission" date="2015-06" db="UniProtKB">
        <authorList>
            <consortium name="EnsemblPlants"/>
        </authorList>
    </citation>
    <scope>IDENTIFICATION</scope>
</reference>
<dbReference type="HOGENOM" id="CLU_070703_2_1_1"/>
<dbReference type="eggNOG" id="KOG3182">
    <property type="taxonomic scope" value="Eukaryota"/>
</dbReference>
<evidence type="ECO:0000256" key="2">
    <source>
        <dbReference type="ARBA" id="ARBA00023239"/>
    </source>
</evidence>
<dbReference type="GO" id="GO:0061928">
    <property type="term" value="F:glutathione specific gamma-glutamylcyclotransferase activity"/>
    <property type="evidence" value="ECO:0007669"/>
    <property type="project" value="UniProtKB-EC"/>
</dbReference>
<dbReference type="InterPro" id="IPR006840">
    <property type="entry name" value="ChaC"/>
</dbReference>
<evidence type="ECO:0000256" key="1">
    <source>
        <dbReference type="ARBA" id="ARBA00012344"/>
    </source>
</evidence>
<dbReference type="PANTHER" id="PTHR12192:SF2">
    <property type="entry name" value="GLUTATHIONE-SPECIFIC GAMMA-GLUTAMYLCYCLOTRANSFERASE 2"/>
    <property type="match status" value="1"/>
</dbReference>
<dbReference type="PANTHER" id="PTHR12192">
    <property type="entry name" value="CATION TRANSPORT PROTEIN CHAC-RELATED"/>
    <property type="match status" value="1"/>
</dbReference>
<evidence type="ECO:0000313" key="3">
    <source>
        <dbReference type="EnsemblPlants" id="ORUFI04G15520.1"/>
    </source>
</evidence>
<dbReference type="GO" id="GO:0005737">
    <property type="term" value="C:cytoplasm"/>
    <property type="evidence" value="ECO:0007669"/>
    <property type="project" value="TreeGrafter"/>
</dbReference>
<dbReference type="Gene3D" id="3.10.490.10">
    <property type="entry name" value="Gamma-glutamyl cyclotransferase-like"/>
    <property type="match status" value="1"/>
</dbReference>
<proteinExistence type="predicted"/>
<dbReference type="EC" id="4.3.2.7" evidence="1"/>
<dbReference type="OMA" id="DHREKDG"/>
<accession>A0A0E0P9T9</accession>
<keyword evidence="4" id="KW-1185">Reference proteome</keyword>
<name>A0A0E0P9T9_ORYRU</name>
<dbReference type="GO" id="GO:0006751">
    <property type="term" value="P:glutathione catabolic process"/>
    <property type="evidence" value="ECO:0007669"/>
    <property type="project" value="EnsemblPlants"/>
</dbReference>
<reference evidence="4" key="1">
    <citation type="submission" date="2013-06" db="EMBL/GenBank/DDBJ databases">
        <authorList>
            <person name="Zhao Q."/>
        </authorList>
    </citation>
    <scope>NUCLEOTIDE SEQUENCE</scope>
    <source>
        <strain evidence="4">cv. W1943</strain>
    </source>
</reference>
<keyword evidence="2" id="KW-0456">Lyase</keyword>
<organism evidence="3 4">
    <name type="scientific">Oryza rufipogon</name>
    <name type="common">Brownbeard rice</name>
    <name type="synonym">Asian wild rice</name>
    <dbReference type="NCBI Taxonomy" id="4529"/>
    <lineage>
        <taxon>Eukaryota</taxon>
        <taxon>Viridiplantae</taxon>
        <taxon>Streptophyta</taxon>
        <taxon>Embryophyta</taxon>
        <taxon>Tracheophyta</taxon>
        <taxon>Spermatophyta</taxon>
        <taxon>Magnoliopsida</taxon>
        <taxon>Liliopsida</taxon>
        <taxon>Poales</taxon>
        <taxon>Poaceae</taxon>
        <taxon>BOP clade</taxon>
        <taxon>Oryzoideae</taxon>
        <taxon>Oryzeae</taxon>
        <taxon>Oryzinae</taxon>
        <taxon>Oryza</taxon>
    </lineage>
</organism>
<dbReference type="Proteomes" id="UP000008022">
    <property type="component" value="Unassembled WGS sequence"/>
</dbReference>
<dbReference type="AlphaFoldDB" id="A0A0E0P9T9"/>
<dbReference type="Pfam" id="PF04752">
    <property type="entry name" value="ChaC"/>
    <property type="match status" value="1"/>
</dbReference>
<sequence>MAMWVFGYGSLVWNPGFAHDARLVGFVRDYRRVFYQGQWGVAYKISTEQDKQTALEHLEVREKQYDEKIYLDLYTDSSPKTPAVKNVMVYLATTNKQSNQNYLGPAPLEEMAKYSTYLTCSIGILQLNLRQIYLAEGPSGPNKEYLFKLEDALNKIGKELLIHMSRIWQMLCASIQTLRYLAEGWHFPPLWEGKNITEGS</sequence>
<dbReference type="CDD" id="cd06661">
    <property type="entry name" value="GGCT_like"/>
    <property type="match status" value="1"/>
</dbReference>
<dbReference type="STRING" id="4529.A0A0E0P9T9"/>
<dbReference type="Gramene" id="ORUFI04G15520.1">
    <property type="protein sequence ID" value="ORUFI04G15520.1"/>
    <property type="gene ID" value="ORUFI04G15520"/>
</dbReference>